<dbReference type="Pfam" id="PF08031">
    <property type="entry name" value="BBE"/>
    <property type="match status" value="1"/>
</dbReference>
<comment type="similarity">
    <text evidence="1">Belongs to the oxygen-dependent FAD-linked oxidoreductase family.</text>
</comment>
<feature type="signal peptide" evidence="3">
    <location>
        <begin position="1"/>
        <end position="23"/>
    </location>
</feature>
<dbReference type="GO" id="GO:0071949">
    <property type="term" value="F:FAD binding"/>
    <property type="evidence" value="ECO:0007669"/>
    <property type="project" value="InterPro"/>
</dbReference>
<feature type="domain" description="FAD-binding PCMH-type" evidence="4">
    <location>
        <begin position="119"/>
        <end position="298"/>
    </location>
</feature>
<evidence type="ECO:0000256" key="2">
    <source>
        <dbReference type="ARBA" id="ARBA00023002"/>
    </source>
</evidence>
<keyword evidence="3" id="KW-0732">Signal</keyword>
<keyword evidence="6" id="KW-1185">Reference proteome</keyword>
<gene>
    <name evidence="5" type="ORF">TGAM01_v209150</name>
</gene>
<dbReference type="GeneID" id="29982145"/>
<evidence type="ECO:0000313" key="6">
    <source>
        <dbReference type="Proteomes" id="UP000054821"/>
    </source>
</evidence>
<evidence type="ECO:0000256" key="3">
    <source>
        <dbReference type="SAM" id="SignalP"/>
    </source>
</evidence>
<dbReference type="InterPro" id="IPR006094">
    <property type="entry name" value="Oxid_FAD_bind_N"/>
</dbReference>
<dbReference type="STRING" id="398673.A0A2P4ZCS8"/>
<dbReference type="RefSeq" id="XP_024404782.1">
    <property type="nucleotide sequence ID" value="XM_024550495.1"/>
</dbReference>
<reference evidence="5 6" key="1">
    <citation type="journal article" date="2016" name="Genome Announc.">
        <title>Draft Whole-Genome Sequence of Trichoderma gamsii T6085, a Promising Biocontrol Agent of Fusarium Head Blight on Wheat.</title>
        <authorList>
            <person name="Baroncelli R."/>
            <person name="Zapparata A."/>
            <person name="Piaggeschi G."/>
            <person name="Sarrocco S."/>
            <person name="Vannacci G."/>
        </authorList>
    </citation>
    <scope>NUCLEOTIDE SEQUENCE [LARGE SCALE GENOMIC DNA]</scope>
    <source>
        <strain evidence="5 6">T6085</strain>
    </source>
</reference>
<evidence type="ECO:0000313" key="5">
    <source>
        <dbReference type="EMBL" id="PON22080.1"/>
    </source>
</evidence>
<protein>
    <submittedName>
        <fullName evidence="5">FAD binding domain-containing protein</fullName>
    </submittedName>
</protein>
<dbReference type="PROSITE" id="PS51257">
    <property type="entry name" value="PROKAR_LIPOPROTEIN"/>
    <property type="match status" value="1"/>
</dbReference>
<sequence>MHRSRLGAALFAIAGCFAGLAHAAPATTSSSCKCFPGDACWPSASDWAAFNKTVNGRLIATVPLGSPCHEASYNATECQFLQDNWLFSPIHYNSSSSVMAPLFANASCDPFQPENTPCTLGNYVRYAVNVSTAAHVTATLQFAAKRNIRFVIRNTGHDYNGRSTGAGALSVWTHHLKDTQILDWDDQFYTGKALKVGAGIQGFEALEAAHAANLIVVTGECPSVGLAGGYVQGAGHSALSTIYGLAADNALSYDVVTPNGTLVTATRSQNQDLYWALSGGGGGNYGVVISMVFRAHPDAVVAGAKFAIDTSSLGNSVLYSIVDAFHAALPAIVDSGVMIIYFFGPGFFQVPAMTAYGKTQAEAEAILQPFVDALAALNIDLAPTYTQFPSYFAHYQNYWGPFPAGNIQVGTDLFGGRLIPRSVLPSFSPTAQKLVELGVTFIGVGLNVSHFGGDSANAVLPQWRSSIVEASLTLPYSFQVPFQDMVATQDTITNVVQPVIEAATPNAGAYMNEADFQQPDFQDVFFGANYPKLLKIKQKYDPKSLLYARAGVGSEVWTVAENGRMCKTQS</sequence>
<dbReference type="EMBL" id="JPDN02000042">
    <property type="protein sequence ID" value="PON22080.1"/>
    <property type="molecule type" value="Genomic_DNA"/>
</dbReference>
<keyword evidence="2" id="KW-0560">Oxidoreductase</keyword>
<dbReference type="AlphaFoldDB" id="A0A2P4ZCS8"/>
<dbReference type="InterPro" id="IPR016166">
    <property type="entry name" value="FAD-bd_PCMH"/>
</dbReference>
<dbReference type="PROSITE" id="PS51387">
    <property type="entry name" value="FAD_PCMH"/>
    <property type="match status" value="1"/>
</dbReference>
<dbReference type="SUPFAM" id="SSF56176">
    <property type="entry name" value="FAD-binding/transporter-associated domain-like"/>
    <property type="match status" value="1"/>
</dbReference>
<name>A0A2P4ZCS8_9HYPO</name>
<organism evidence="5 6">
    <name type="scientific">Trichoderma gamsii</name>
    <dbReference type="NCBI Taxonomy" id="398673"/>
    <lineage>
        <taxon>Eukaryota</taxon>
        <taxon>Fungi</taxon>
        <taxon>Dikarya</taxon>
        <taxon>Ascomycota</taxon>
        <taxon>Pezizomycotina</taxon>
        <taxon>Sordariomycetes</taxon>
        <taxon>Hypocreomycetidae</taxon>
        <taxon>Hypocreales</taxon>
        <taxon>Hypocreaceae</taxon>
        <taxon>Trichoderma</taxon>
    </lineage>
</organism>
<accession>A0A2P4ZCS8</accession>
<dbReference type="Proteomes" id="UP000054821">
    <property type="component" value="Unassembled WGS sequence"/>
</dbReference>
<evidence type="ECO:0000259" key="4">
    <source>
        <dbReference type="PROSITE" id="PS51387"/>
    </source>
</evidence>
<dbReference type="InterPro" id="IPR050432">
    <property type="entry name" value="FAD-linked_Oxidoreductases_BP"/>
</dbReference>
<dbReference type="Gene3D" id="3.30.465.10">
    <property type="match status" value="2"/>
</dbReference>
<evidence type="ECO:0000256" key="1">
    <source>
        <dbReference type="ARBA" id="ARBA00005466"/>
    </source>
</evidence>
<dbReference type="Pfam" id="PF01565">
    <property type="entry name" value="FAD_binding_4"/>
    <property type="match status" value="1"/>
</dbReference>
<comment type="caution">
    <text evidence="5">The sequence shown here is derived from an EMBL/GenBank/DDBJ whole genome shotgun (WGS) entry which is preliminary data.</text>
</comment>
<proteinExistence type="inferred from homology"/>
<feature type="chain" id="PRO_5015127262" evidence="3">
    <location>
        <begin position="24"/>
        <end position="570"/>
    </location>
</feature>
<dbReference type="InterPro" id="IPR016169">
    <property type="entry name" value="FAD-bd_PCMH_sub2"/>
</dbReference>
<dbReference type="GO" id="GO:0016491">
    <property type="term" value="F:oxidoreductase activity"/>
    <property type="evidence" value="ECO:0007669"/>
    <property type="project" value="UniProtKB-KW"/>
</dbReference>
<dbReference type="PANTHER" id="PTHR13878">
    <property type="entry name" value="GULONOLACTONE OXIDASE"/>
    <property type="match status" value="1"/>
</dbReference>
<dbReference type="InterPro" id="IPR012951">
    <property type="entry name" value="BBE"/>
</dbReference>
<dbReference type="PANTHER" id="PTHR13878:SF91">
    <property type="entry name" value="FAD BINDING DOMAIN PROTEIN (AFU_ORTHOLOGUE AFUA_6G12070)-RELATED"/>
    <property type="match status" value="1"/>
</dbReference>
<dbReference type="InterPro" id="IPR036318">
    <property type="entry name" value="FAD-bd_PCMH-like_sf"/>
</dbReference>